<evidence type="ECO:0000256" key="5">
    <source>
        <dbReference type="ARBA" id="ARBA00022679"/>
    </source>
</evidence>
<reference evidence="9 10" key="1">
    <citation type="submission" date="2020-08" db="EMBL/GenBank/DDBJ databases">
        <authorList>
            <person name="Liu C."/>
            <person name="Sun Q."/>
        </authorList>
    </citation>
    <scope>NUCLEOTIDE SEQUENCE [LARGE SCALE GENOMIC DNA]</scope>
    <source>
        <strain evidence="9 10">NSJ-18</strain>
    </source>
</reference>
<evidence type="ECO:0000256" key="6">
    <source>
        <dbReference type="ARBA" id="ARBA00022683"/>
    </source>
</evidence>
<feature type="domain" description="PTS EIIA type-4" evidence="8">
    <location>
        <begin position="1"/>
        <end position="123"/>
    </location>
</feature>
<accession>A0ABR7JK95</accession>
<comment type="caution">
    <text evidence="9">The sequence shown here is derived from an EMBL/GenBank/DDBJ whole genome shotgun (WGS) entry which is preliminary data.</text>
</comment>
<dbReference type="InterPro" id="IPR033887">
    <property type="entry name" value="PTS_IIA_man"/>
</dbReference>
<sequence length="138" mass="15196">MYKVLLVSHSGLSKGLLDATEMILGDADGVDYIILDESGIEVFSKKLDEKVEFLTKTSEGLLILADIFGGTPFNQSMIKSQQYENVRVVSGANLQMVIEAVMNRSNNIDEVVENIVSSTKDSIIQGIINKNKELELND</sequence>
<proteinExistence type="predicted"/>
<evidence type="ECO:0000259" key="8">
    <source>
        <dbReference type="PROSITE" id="PS51096"/>
    </source>
</evidence>
<keyword evidence="4 9" id="KW-0762">Sugar transport</keyword>
<organism evidence="9 10">
    <name type="scientific">Romboutsia faecis</name>
    <dbReference type="NCBI Taxonomy" id="2764597"/>
    <lineage>
        <taxon>Bacteria</taxon>
        <taxon>Bacillati</taxon>
        <taxon>Bacillota</taxon>
        <taxon>Clostridia</taxon>
        <taxon>Peptostreptococcales</taxon>
        <taxon>Peptostreptococcaceae</taxon>
        <taxon>Romboutsia</taxon>
    </lineage>
</organism>
<keyword evidence="7" id="KW-0418">Kinase</keyword>
<dbReference type="InterPro" id="IPR004701">
    <property type="entry name" value="PTS_EIIA_man-typ"/>
</dbReference>
<dbReference type="SUPFAM" id="SSF53062">
    <property type="entry name" value="PTS system fructose IIA component-like"/>
    <property type="match status" value="1"/>
</dbReference>
<evidence type="ECO:0000256" key="7">
    <source>
        <dbReference type="ARBA" id="ARBA00022777"/>
    </source>
</evidence>
<comment type="subcellular location">
    <subcellularLocation>
        <location evidence="1">Cytoplasm</location>
    </subcellularLocation>
</comment>
<evidence type="ECO:0000313" key="10">
    <source>
        <dbReference type="Proteomes" id="UP000609849"/>
    </source>
</evidence>
<evidence type="ECO:0000256" key="1">
    <source>
        <dbReference type="ARBA" id="ARBA00004496"/>
    </source>
</evidence>
<keyword evidence="3" id="KW-0963">Cytoplasm</keyword>
<dbReference type="InterPro" id="IPR036662">
    <property type="entry name" value="PTS_EIIA_man-typ_sf"/>
</dbReference>
<keyword evidence="10" id="KW-1185">Reference proteome</keyword>
<dbReference type="PANTHER" id="PTHR33799">
    <property type="entry name" value="PTS PERMEASE-RELATED-RELATED"/>
    <property type="match status" value="1"/>
</dbReference>
<evidence type="ECO:0000256" key="4">
    <source>
        <dbReference type="ARBA" id="ARBA00022597"/>
    </source>
</evidence>
<dbReference type="PANTHER" id="PTHR33799:SF1">
    <property type="entry name" value="PTS SYSTEM MANNOSE-SPECIFIC EIIAB COMPONENT-RELATED"/>
    <property type="match status" value="1"/>
</dbReference>
<gene>
    <name evidence="9" type="ORF">H8923_01155</name>
</gene>
<dbReference type="Proteomes" id="UP000609849">
    <property type="component" value="Unassembled WGS sequence"/>
</dbReference>
<dbReference type="InterPro" id="IPR051471">
    <property type="entry name" value="Bacterial_PTS_sugar_comp"/>
</dbReference>
<keyword evidence="5" id="KW-0808">Transferase</keyword>
<dbReference type="Pfam" id="PF03610">
    <property type="entry name" value="EIIA-man"/>
    <property type="match status" value="1"/>
</dbReference>
<evidence type="ECO:0000313" key="9">
    <source>
        <dbReference type="EMBL" id="MBC5995353.1"/>
    </source>
</evidence>
<dbReference type="CDD" id="cd00006">
    <property type="entry name" value="PTS_IIA_man"/>
    <property type="match status" value="1"/>
</dbReference>
<keyword evidence="2" id="KW-0813">Transport</keyword>
<evidence type="ECO:0000256" key="3">
    <source>
        <dbReference type="ARBA" id="ARBA00022490"/>
    </source>
</evidence>
<protein>
    <submittedName>
        <fullName evidence="9">PTS sugar transporter subunit IIA</fullName>
    </submittedName>
</protein>
<evidence type="ECO:0000256" key="2">
    <source>
        <dbReference type="ARBA" id="ARBA00022448"/>
    </source>
</evidence>
<keyword evidence="6" id="KW-0598">Phosphotransferase system</keyword>
<dbReference type="EMBL" id="JACRWE010000001">
    <property type="protein sequence ID" value="MBC5995353.1"/>
    <property type="molecule type" value="Genomic_DNA"/>
</dbReference>
<dbReference type="Gene3D" id="3.40.50.510">
    <property type="entry name" value="Phosphotransferase system, mannose-type IIA component"/>
    <property type="match status" value="1"/>
</dbReference>
<dbReference type="PROSITE" id="PS51096">
    <property type="entry name" value="PTS_EIIA_TYPE_4"/>
    <property type="match status" value="1"/>
</dbReference>
<dbReference type="RefSeq" id="WP_153971439.1">
    <property type="nucleotide sequence ID" value="NZ_JACRWE010000001.1"/>
</dbReference>
<name>A0ABR7JK95_9FIRM</name>